<proteinExistence type="predicted"/>
<reference evidence="2" key="1">
    <citation type="submission" date="2022-11" db="UniProtKB">
        <authorList>
            <consortium name="WormBaseParasite"/>
        </authorList>
    </citation>
    <scope>IDENTIFICATION</scope>
</reference>
<dbReference type="Proteomes" id="UP000887576">
    <property type="component" value="Unplaced"/>
</dbReference>
<evidence type="ECO:0000313" key="2">
    <source>
        <dbReference type="WBParaSite" id="JU765_v2.g8911.t1"/>
    </source>
</evidence>
<dbReference type="WBParaSite" id="JU765_v2.g8911.t1">
    <property type="protein sequence ID" value="JU765_v2.g8911.t1"/>
    <property type="gene ID" value="JU765_v2.g8911"/>
</dbReference>
<sequence>KDVPKNKPMTEKVRIWLHQNVIDKMRIQNEMARQFLAEFIGTAFLLLIGTAANVQAQTAVSGNSTSQHLAWGFGFMFAVYLSANISGAHLNPAISLMFWIQGDMGFLRMLVYWVAQYLGAIIGSLFSFLGHFDDIQNFGHGNYEVFGANKTAQLFAPYPSPHLTHVGAFVDQVFGTAILSAMIILITDKRNSIPPTQIPMLAGITMAMIAMTFGDNGFSINPARDIGPRIWQVCVGYGGEVFSAYNWYFWIPFVGSHVGAPIGAWIYKLFIGLHGEQAEVDITGDRRGYKTDTDFDYPPNPSSGLENLVAFRKLESTMRYEK</sequence>
<organism evidence="1 2">
    <name type="scientific">Panagrolaimus sp. JU765</name>
    <dbReference type="NCBI Taxonomy" id="591449"/>
    <lineage>
        <taxon>Eukaryota</taxon>
        <taxon>Metazoa</taxon>
        <taxon>Ecdysozoa</taxon>
        <taxon>Nematoda</taxon>
        <taxon>Chromadorea</taxon>
        <taxon>Rhabditida</taxon>
        <taxon>Tylenchina</taxon>
        <taxon>Panagrolaimomorpha</taxon>
        <taxon>Panagrolaimoidea</taxon>
        <taxon>Panagrolaimidae</taxon>
        <taxon>Panagrolaimus</taxon>
    </lineage>
</organism>
<name>A0AC34RPQ4_9BILA</name>
<evidence type="ECO:0000313" key="1">
    <source>
        <dbReference type="Proteomes" id="UP000887576"/>
    </source>
</evidence>
<accession>A0AC34RPQ4</accession>
<protein>
    <submittedName>
        <fullName evidence="2">Aquaporin</fullName>
    </submittedName>
</protein>